<dbReference type="InterPro" id="IPR001810">
    <property type="entry name" value="F-box_dom"/>
</dbReference>
<feature type="region of interest" description="Disordered" evidence="2">
    <location>
        <begin position="637"/>
        <end position="716"/>
    </location>
</feature>
<reference evidence="5" key="1">
    <citation type="journal article" date="2012" name="Science">
        <title>The Paleozoic origin of enzymatic lignin decomposition reconstructed from 31 fungal genomes.</title>
        <authorList>
            <person name="Floudas D."/>
            <person name="Binder M."/>
            <person name="Riley R."/>
            <person name="Barry K."/>
            <person name="Blanchette R.A."/>
            <person name="Henrissat B."/>
            <person name="Martinez A.T."/>
            <person name="Otillar R."/>
            <person name="Spatafora J.W."/>
            <person name="Yadav J.S."/>
            <person name="Aerts A."/>
            <person name="Benoit I."/>
            <person name="Boyd A."/>
            <person name="Carlson A."/>
            <person name="Copeland A."/>
            <person name="Coutinho P.M."/>
            <person name="de Vries R.P."/>
            <person name="Ferreira P."/>
            <person name="Findley K."/>
            <person name="Foster B."/>
            <person name="Gaskell J."/>
            <person name="Glotzer D."/>
            <person name="Gorecki P."/>
            <person name="Heitman J."/>
            <person name="Hesse C."/>
            <person name="Hori C."/>
            <person name="Igarashi K."/>
            <person name="Jurgens J.A."/>
            <person name="Kallen N."/>
            <person name="Kersten P."/>
            <person name="Kohler A."/>
            <person name="Kuees U."/>
            <person name="Kumar T.K.A."/>
            <person name="Kuo A."/>
            <person name="LaButti K."/>
            <person name="Larrondo L.F."/>
            <person name="Lindquist E."/>
            <person name="Ling A."/>
            <person name="Lombard V."/>
            <person name="Lucas S."/>
            <person name="Lundell T."/>
            <person name="Martin R."/>
            <person name="McLaughlin D.J."/>
            <person name="Morgenstern I."/>
            <person name="Morin E."/>
            <person name="Murat C."/>
            <person name="Nagy L.G."/>
            <person name="Nolan M."/>
            <person name="Ohm R.A."/>
            <person name="Patyshakuliyeva A."/>
            <person name="Rokas A."/>
            <person name="Ruiz-Duenas F.J."/>
            <person name="Sabat G."/>
            <person name="Salamov A."/>
            <person name="Samejima M."/>
            <person name="Schmutz J."/>
            <person name="Slot J.C."/>
            <person name="St John F."/>
            <person name="Stenlid J."/>
            <person name="Sun H."/>
            <person name="Sun S."/>
            <person name="Syed K."/>
            <person name="Tsang A."/>
            <person name="Wiebenga A."/>
            <person name="Young D."/>
            <person name="Pisabarro A."/>
            <person name="Eastwood D.C."/>
            <person name="Martin F."/>
            <person name="Cullen D."/>
            <person name="Grigoriev I.V."/>
            <person name="Hibbett D.S."/>
        </authorList>
    </citation>
    <scope>NUCLEOTIDE SEQUENCE [LARGE SCALE GENOMIC DNA]</scope>
    <source>
        <strain evidence="5">RWD-64-598 SS2</strain>
    </source>
</reference>
<comment type="caution">
    <text evidence="4">The sequence shown here is derived from an EMBL/GenBank/DDBJ whole genome shotgun (WGS) entry which is preliminary data.</text>
</comment>
<feature type="compositionally biased region" description="Acidic residues" evidence="2">
    <location>
        <begin position="685"/>
        <end position="695"/>
    </location>
</feature>
<dbReference type="KEGG" id="cput:CONPUDRAFT_165959"/>
<dbReference type="SUPFAM" id="SSF81383">
    <property type="entry name" value="F-box domain"/>
    <property type="match status" value="1"/>
</dbReference>
<dbReference type="CDD" id="cd09917">
    <property type="entry name" value="F-box_SF"/>
    <property type="match status" value="1"/>
</dbReference>
<proteinExistence type="predicted"/>
<feature type="region of interest" description="Disordered" evidence="2">
    <location>
        <begin position="397"/>
        <end position="439"/>
    </location>
</feature>
<feature type="compositionally biased region" description="Polar residues" evidence="2">
    <location>
        <begin position="792"/>
        <end position="802"/>
    </location>
</feature>
<keyword evidence="5" id="KW-1185">Reference proteome</keyword>
<dbReference type="EMBL" id="JH711579">
    <property type="protein sequence ID" value="EIW80435.1"/>
    <property type="molecule type" value="Genomic_DNA"/>
</dbReference>
<dbReference type="PANTHER" id="PTHR13037:SF24">
    <property type="entry name" value="POLYCOMB PROTEIN PCL-RELATED"/>
    <property type="match status" value="1"/>
</dbReference>
<dbReference type="InterPro" id="IPR036047">
    <property type="entry name" value="F-box-like_dom_sf"/>
</dbReference>
<gene>
    <name evidence="4" type="ORF">CONPUDRAFT_165959</name>
</gene>
<dbReference type="Pfam" id="PF00646">
    <property type="entry name" value="F-box"/>
    <property type="match status" value="1"/>
</dbReference>
<accession>A0A5M3MNX8</accession>
<feature type="region of interest" description="Disordered" evidence="2">
    <location>
        <begin position="456"/>
        <end position="516"/>
    </location>
</feature>
<dbReference type="RefSeq" id="XP_007769386.1">
    <property type="nucleotide sequence ID" value="XM_007771196.1"/>
</dbReference>
<feature type="region of interest" description="Disordered" evidence="2">
    <location>
        <begin position="1096"/>
        <end position="1126"/>
    </location>
</feature>
<dbReference type="GeneID" id="19205435"/>
<protein>
    <recommendedName>
        <fullName evidence="3">F-box domain-containing protein</fullName>
    </recommendedName>
</protein>
<keyword evidence="1" id="KW-0945">Host-virus interaction</keyword>
<feature type="compositionally biased region" description="Acidic residues" evidence="2">
    <location>
        <begin position="969"/>
        <end position="983"/>
    </location>
</feature>
<feature type="compositionally biased region" description="Gly residues" evidence="2">
    <location>
        <begin position="637"/>
        <end position="647"/>
    </location>
</feature>
<evidence type="ECO:0000259" key="3">
    <source>
        <dbReference type="PROSITE" id="PS50181"/>
    </source>
</evidence>
<dbReference type="OrthoDB" id="3202382at2759"/>
<feature type="compositionally biased region" description="Acidic residues" evidence="2">
    <location>
        <begin position="1096"/>
        <end position="1123"/>
    </location>
</feature>
<dbReference type="AlphaFoldDB" id="A0A5M3MNX8"/>
<feature type="compositionally biased region" description="Pro residues" evidence="2">
    <location>
        <begin position="764"/>
        <end position="773"/>
    </location>
</feature>
<evidence type="ECO:0000256" key="2">
    <source>
        <dbReference type="SAM" id="MobiDB-lite"/>
    </source>
</evidence>
<feature type="domain" description="F-box" evidence="3">
    <location>
        <begin position="3"/>
        <end position="49"/>
    </location>
</feature>
<dbReference type="PROSITE" id="PS50181">
    <property type="entry name" value="FBOX"/>
    <property type="match status" value="1"/>
</dbReference>
<evidence type="ECO:0000313" key="5">
    <source>
        <dbReference type="Proteomes" id="UP000053558"/>
    </source>
</evidence>
<feature type="region of interest" description="Disordered" evidence="2">
    <location>
        <begin position="963"/>
        <end position="983"/>
    </location>
</feature>
<name>A0A5M3MNX8_CONPW</name>
<dbReference type="PANTHER" id="PTHR13037">
    <property type="entry name" value="FORMIN"/>
    <property type="match status" value="1"/>
</dbReference>
<organism evidence="4 5">
    <name type="scientific">Coniophora puteana (strain RWD-64-598)</name>
    <name type="common">Brown rot fungus</name>
    <dbReference type="NCBI Taxonomy" id="741705"/>
    <lineage>
        <taxon>Eukaryota</taxon>
        <taxon>Fungi</taxon>
        <taxon>Dikarya</taxon>
        <taxon>Basidiomycota</taxon>
        <taxon>Agaricomycotina</taxon>
        <taxon>Agaricomycetes</taxon>
        <taxon>Agaricomycetidae</taxon>
        <taxon>Boletales</taxon>
        <taxon>Coniophorineae</taxon>
        <taxon>Coniophoraceae</taxon>
        <taxon>Coniophora</taxon>
    </lineage>
</organism>
<feature type="compositionally biased region" description="Pro residues" evidence="2">
    <location>
        <begin position="463"/>
        <end position="477"/>
    </location>
</feature>
<feature type="compositionally biased region" description="Basic and acidic residues" evidence="2">
    <location>
        <begin position="752"/>
        <end position="763"/>
    </location>
</feature>
<sequence length="1199" mass="129449">MTTMGLDELPYDLILHVSCYLSLYDVLALQATCKSLRQHTLTRPVYRAQAQDLLNRARPLPLKGFNSFNTISTPALIQAVHKAQAFDAAWRVRAPRPATSEPTLDGKGVRPWYTIISSPPDEEIDWLSPITSSYTLCATRSGRVVCWDVARDIPLADWDPRTIRSAPGMPPEHGSGRERWELWKCRVEFEERAVYFTMARLLKVSWEDDRTMQFVLMKLCFPPEYAFTDQESGELHLPTAASQHNVPGPPISQSMSPTTVTSPRFTALPTPEAEPAKTVPVHPHDLPRPVFRALTAFHTAGVVMNVFLLDPPRRLLSAFVWFASTPPTIGLYVLPDWAKEEYVFIDTGIECDVSSNWSCILYDEQIVIHAEEANSAHQHFYPISLLTGFTRPRGASRVTMKPTSAVPMSAIDPEDPIDASAEAQTTAHAEPPSERTIEGDIFPIVCARVPPARSLKRNFTFPTPRPPSPSPSPPPPYRSVSEEGNTPAHPQIQPSSLSLSTLPSNDMLTPPPASVMNLVPPGSTLVPIGPDAADPHSGVVSLPGPAGTGITTQLTSAMLGRLQAAIRARVVAAGGPEGMGGEVLNEEVQLGQGLVASVRIWGVVEGPEGVPVVSVDVDVDVPGTVAMSVAGEGALQGGVDGESGSGGMANAASTSTSTSGVGPRTPPRVHSPIPVVPQTPTDVGMDTDDEAEEREVDGVTREDSMSEEEPELRDGKICHSTLMDEAGAFASTAGLSRKGKERADAVAGSSKGELEISDERPDPPRSSPVPPPHSGDSQASELSTPFAGPSIISGTLTPTSETPNSQLIVAESPYPPPSTLILHQMPTPGATADLFSHNPHHLNGNGDAAAPGQDLPPLQVNPYPFPPWYPESAHFVRQWWPTLPGVPRLSCTVVLLAAHNPENHRTRFVLAQHYFRVPLVPDLPDPLDVDERARRRRRKGKERAMDVGSGEMLVQGRVAGVNGAREDGLDGDEYGEEEEGDEDDDMLRLWYVSTPFEVVCVLDRVGEDGVGGDGDDGDDDDLRPRPLVAVDFGHAVWVEYAGEPGGLFGVDAARLADIPHFPEAVLPPPLPHPPIIPPLNHDGDEGVNHLDVADVHDDDVDDVDDDDEDGDGDDEDGDGDDGWPLDRIHDVRRQHVPKVLRFVTFPAVDAGGRGPAEVRTLATPAELDLDAVETINIDQSQGAVIVSVRDGKIFIMRYE</sequence>
<feature type="compositionally biased region" description="Low complexity" evidence="2">
    <location>
        <begin position="648"/>
        <end position="662"/>
    </location>
</feature>
<dbReference type="Proteomes" id="UP000053558">
    <property type="component" value="Unassembled WGS sequence"/>
</dbReference>
<feature type="compositionally biased region" description="Low complexity" evidence="2">
    <location>
        <begin position="494"/>
        <end position="504"/>
    </location>
</feature>
<feature type="region of interest" description="Disordered" evidence="2">
    <location>
        <begin position="733"/>
        <end position="802"/>
    </location>
</feature>
<evidence type="ECO:0000313" key="4">
    <source>
        <dbReference type="EMBL" id="EIW80435.1"/>
    </source>
</evidence>
<evidence type="ECO:0000256" key="1">
    <source>
        <dbReference type="ARBA" id="ARBA00022581"/>
    </source>
</evidence>